<gene>
    <name evidence="2" type="ORF">WG66_5360</name>
</gene>
<evidence type="ECO:0000313" key="3">
    <source>
        <dbReference type="Proteomes" id="UP000054988"/>
    </source>
</evidence>
<sequence length="38" mass="4099">MALQSAHRAETRSTSCIIGVVVVFGDLILRFVVLVLAL</sequence>
<comment type="caution">
    <text evidence="2">The sequence shown here is derived from an EMBL/GenBank/DDBJ whole genome shotgun (WGS) entry which is preliminary data.</text>
</comment>
<proteinExistence type="predicted"/>
<reference evidence="2 3" key="1">
    <citation type="submission" date="2015-12" db="EMBL/GenBank/DDBJ databases">
        <title>Draft genome sequence of Moniliophthora roreri, the causal agent of frosty pod rot of cacao.</title>
        <authorList>
            <person name="Aime M.C."/>
            <person name="Diaz-Valderrama J.R."/>
            <person name="Kijpornyongpan T."/>
            <person name="Phillips-Mora W."/>
        </authorList>
    </citation>
    <scope>NUCLEOTIDE SEQUENCE [LARGE SCALE GENOMIC DNA]</scope>
    <source>
        <strain evidence="2 3">MCA 2952</strain>
    </source>
</reference>
<organism evidence="2 3">
    <name type="scientific">Moniliophthora roreri</name>
    <name type="common">Frosty pod rot fungus</name>
    <name type="synonym">Monilia roreri</name>
    <dbReference type="NCBI Taxonomy" id="221103"/>
    <lineage>
        <taxon>Eukaryota</taxon>
        <taxon>Fungi</taxon>
        <taxon>Dikarya</taxon>
        <taxon>Basidiomycota</taxon>
        <taxon>Agaricomycotina</taxon>
        <taxon>Agaricomycetes</taxon>
        <taxon>Agaricomycetidae</taxon>
        <taxon>Agaricales</taxon>
        <taxon>Marasmiineae</taxon>
        <taxon>Marasmiaceae</taxon>
        <taxon>Moniliophthora</taxon>
    </lineage>
</organism>
<keyword evidence="1" id="KW-0472">Membrane</keyword>
<name>A0A0W0G0G2_MONRR</name>
<evidence type="ECO:0000256" key="1">
    <source>
        <dbReference type="SAM" id="Phobius"/>
    </source>
</evidence>
<evidence type="ECO:0000313" key="2">
    <source>
        <dbReference type="EMBL" id="KTB42060.1"/>
    </source>
</evidence>
<dbReference type="Proteomes" id="UP000054988">
    <property type="component" value="Unassembled WGS sequence"/>
</dbReference>
<protein>
    <submittedName>
        <fullName evidence="2">Uncharacterized protein</fullName>
    </submittedName>
</protein>
<accession>A0A0W0G0G2</accession>
<dbReference type="AlphaFoldDB" id="A0A0W0G0G2"/>
<dbReference type="EMBL" id="LATX01001392">
    <property type="protein sequence ID" value="KTB42060.1"/>
    <property type="molecule type" value="Genomic_DNA"/>
</dbReference>
<keyword evidence="1" id="KW-0812">Transmembrane</keyword>
<feature type="transmembrane region" description="Helical" evidence="1">
    <location>
        <begin position="16"/>
        <end position="37"/>
    </location>
</feature>
<keyword evidence="1" id="KW-1133">Transmembrane helix</keyword>